<evidence type="ECO:0000313" key="1">
    <source>
        <dbReference type="EMBL" id="RSN73923.1"/>
    </source>
</evidence>
<evidence type="ECO:0000313" key="4">
    <source>
        <dbReference type="Proteomes" id="UP000316217"/>
    </source>
</evidence>
<dbReference type="EMBL" id="RCOS01000106">
    <property type="protein sequence ID" value="RSN73923.1"/>
    <property type="molecule type" value="Genomic_DNA"/>
</dbReference>
<accession>A0A429GJ59</accession>
<keyword evidence="3" id="KW-1185">Reference proteome</keyword>
<dbReference type="Proteomes" id="UP000316217">
    <property type="component" value="Unassembled WGS sequence"/>
</dbReference>
<comment type="caution">
    <text evidence="1">The sequence shown here is derived from an EMBL/GenBank/DDBJ whole genome shotgun (WGS) entry which is preliminary data.</text>
</comment>
<evidence type="ECO:0000313" key="2">
    <source>
        <dbReference type="EMBL" id="RZN63205.1"/>
    </source>
</evidence>
<dbReference type="AlphaFoldDB" id="A0A429GJ59"/>
<dbReference type="PANTHER" id="PTHR37560:SF2">
    <property type="entry name" value="DUF711 DOMAIN-CONTAINING PROTEIN"/>
    <property type="match status" value="1"/>
</dbReference>
<dbReference type="PANTHER" id="PTHR37560">
    <property type="entry name" value="UPF0210 PROTEIN SPR0218"/>
    <property type="match status" value="1"/>
</dbReference>
<dbReference type="EMBL" id="RXII01000021">
    <property type="protein sequence ID" value="RZN63205.1"/>
    <property type="molecule type" value="Genomic_DNA"/>
</dbReference>
<name>A0A429GJ59_9CREN</name>
<reference evidence="1 3" key="1">
    <citation type="submission" date="2018-10" db="EMBL/GenBank/DDBJ databases">
        <title>Co-occurring genomic capacity for anaerobic methane metabolism and dissimilatory sulfite reduction discovered in the Korarchaeota.</title>
        <authorList>
            <person name="Mckay L.J."/>
            <person name="Dlakic M."/>
            <person name="Fields M.W."/>
            <person name="Delmont T.O."/>
            <person name="Eren A.M."/>
            <person name="Jay Z.J."/>
            <person name="Klingelsmith K.B."/>
            <person name="Rusch D.B."/>
            <person name="Inskeep W.P."/>
        </authorList>
    </citation>
    <scope>NUCLEOTIDE SEQUENCE [LARGE SCALE GENOMIC DNA]</scope>
    <source>
        <strain evidence="1 3">MDKW</strain>
    </source>
</reference>
<dbReference type="InterPro" id="IPR007841">
    <property type="entry name" value="UPF0210"/>
</dbReference>
<dbReference type="RefSeq" id="WP_125671699.1">
    <property type="nucleotide sequence ID" value="NZ_RCOS01000106.1"/>
</dbReference>
<evidence type="ECO:0000313" key="3">
    <source>
        <dbReference type="Proteomes" id="UP000277582"/>
    </source>
</evidence>
<organism evidence="1 3">
    <name type="scientific">Candidatus Methanodesulfokora washburnensis</name>
    <dbReference type="NCBI Taxonomy" id="2478471"/>
    <lineage>
        <taxon>Archaea</taxon>
        <taxon>Thermoproteota</taxon>
        <taxon>Candidatus Korarchaeia</taxon>
        <taxon>Candidatus Korarchaeia incertae sedis</taxon>
        <taxon>Candidatus Methanodesulfokora</taxon>
    </lineage>
</organism>
<dbReference type="Pfam" id="PF05167">
    <property type="entry name" value="DUF711"/>
    <property type="match status" value="1"/>
</dbReference>
<proteinExistence type="predicted"/>
<dbReference type="SUPFAM" id="SSF51998">
    <property type="entry name" value="PFL-like glycyl radical enzymes"/>
    <property type="match status" value="1"/>
</dbReference>
<sequence length="339" mass="37737">MTTIRAISLHLNKPDFRLIERFVEGLKESGISPWTKRFVLPWGEIEDLQRAARLSLDLKENGIDFTAFPLRKVNIKRGSEELIKAMNDSDSLFISLILHRAEDAAWLLKKVQKDLGEAACTRIGFSIGSQLETSYFPVTRCVRNGISASLRMIPEIDVTDLDKSLEKIVQRYNKLLNDLSKALGVPFIGIDASISPWMEESSAALVERISGRNFMSVGTLGAIDKINKAIKKLKNKNIRLTGFNELMLPYAEDSRLMELGSKGMISPEDLISLISVCVAGLDMVVVSANEHDIKEMMEDSVSVALRRRKKIGIRIVPTDANPGDIIKLGRFGHVPVMGT</sequence>
<dbReference type="Proteomes" id="UP000277582">
    <property type="component" value="Unassembled WGS sequence"/>
</dbReference>
<protein>
    <submittedName>
        <fullName evidence="1">DUF711 family protein</fullName>
    </submittedName>
</protein>
<dbReference type="Gene3D" id="3.20.70.20">
    <property type="match status" value="1"/>
</dbReference>
<dbReference type="OrthoDB" id="36493at2157"/>
<reference evidence="2 4" key="2">
    <citation type="journal article" date="2019" name="Nat. Microbiol.">
        <title>Wide diversity of methane and short-chain alkane metabolisms in uncultured archaea.</title>
        <authorList>
            <person name="Borrel G."/>
            <person name="Adam P.S."/>
            <person name="McKay L.J."/>
            <person name="Chen L.X."/>
            <person name="Sierra-Garcia I.N."/>
            <person name="Sieber C.M."/>
            <person name="Letourneur Q."/>
            <person name="Ghozlane A."/>
            <person name="Andersen G.L."/>
            <person name="Li W.J."/>
            <person name="Hallam S.J."/>
            <person name="Muyzer G."/>
            <person name="de Oliveira V.M."/>
            <person name="Inskeep W.P."/>
            <person name="Banfield J.F."/>
            <person name="Gribaldo S."/>
        </authorList>
    </citation>
    <scope>NUCLEOTIDE SEQUENCE [LARGE SCALE GENOMIC DNA]</scope>
    <source>
        <strain evidence="2">NM4</strain>
    </source>
</reference>
<gene>
    <name evidence="1" type="ORF">D6D85_09205</name>
    <name evidence="2" type="ORF">EF810_01260</name>
</gene>